<dbReference type="Gene3D" id="3.30.1340.10">
    <property type="entry name" value="HPr-like"/>
    <property type="match status" value="1"/>
</dbReference>
<evidence type="ECO:0000256" key="3">
    <source>
        <dbReference type="ARBA" id="ARBA00022683"/>
    </source>
</evidence>
<keyword evidence="6" id="KW-1185">Reference proteome</keyword>
<protein>
    <submittedName>
        <fullName evidence="5">Phosphocarrier protein</fullName>
    </submittedName>
</protein>
<dbReference type="SUPFAM" id="SSF55594">
    <property type="entry name" value="HPr-like"/>
    <property type="match status" value="1"/>
</dbReference>
<name>A0A1H6R4N1_9FIRM</name>
<comment type="subcellular location">
    <subcellularLocation>
        <location evidence="1">Cytoplasm</location>
    </subcellularLocation>
</comment>
<evidence type="ECO:0000259" key="4">
    <source>
        <dbReference type="PROSITE" id="PS51350"/>
    </source>
</evidence>
<evidence type="ECO:0000256" key="2">
    <source>
        <dbReference type="ARBA" id="ARBA00022490"/>
    </source>
</evidence>
<keyword evidence="3" id="KW-0598">Phosphotransferase system</keyword>
<dbReference type="InterPro" id="IPR050399">
    <property type="entry name" value="HPr"/>
</dbReference>
<dbReference type="GO" id="GO:0005737">
    <property type="term" value="C:cytoplasm"/>
    <property type="evidence" value="ECO:0007669"/>
    <property type="project" value="UniProtKB-SubCell"/>
</dbReference>
<dbReference type="STRING" id="322505.SAMN04487836_10272"/>
<keyword evidence="2" id="KW-0963">Cytoplasm</keyword>
<dbReference type="AlphaFoldDB" id="A0A1H6R4N1"/>
<gene>
    <name evidence="5" type="ORF">SAMN04487834_10076</name>
</gene>
<dbReference type="NCBIfam" id="TIGR01003">
    <property type="entry name" value="PTS_HPr_family"/>
    <property type="match status" value="1"/>
</dbReference>
<organism evidence="5 6">
    <name type="scientific">Sharpea azabuensis</name>
    <dbReference type="NCBI Taxonomy" id="322505"/>
    <lineage>
        <taxon>Bacteria</taxon>
        <taxon>Bacillati</taxon>
        <taxon>Bacillota</taxon>
        <taxon>Erysipelotrichia</taxon>
        <taxon>Erysipelotrichales</taxon>
        <taxon>Coprobacillaceae</taxon>
        <taxon>Sharpea</taxon>
    </lineage>
</organism>
<proteinExistence type="predicted"/>
<accession>A0A1H6R4N1</accession>
<dbReference type="Proteomes" id="UP000183028">
    <property type="component" value="Unassembled WGS sequence"/>
</dbReference>
<dbReference type="CDD" id="cd00367">
    <property type="entry name" value="PTS-HPr_like"/>
    <property type="match status" value="1"/>
</dbReference>
<dbReference type="PANTHER" id="PTHR33705:SF2">
    <property type="entry name" value="PHOSPHOCARRIER PROTEIN NPR"/>
    <property type="match status" value="1"/>
</dbReference>
<dbReference type="InterPro" id="IPR000032">
    <property type="entry name" value="HPr-like"/>
</dbReference>
<dbReference type="InterPro" id="IPR035895">
    <property type="entry name" value="HPr-like_sf"/>
</dbReference>
<feature type="domain" description="HPr" evidence="4">
    <location>
        <begin position="1"/>
        <end position="87"/>
    </location>
</feature>
<dbReference type="eggNOG" id="COG1925">
    <property type="taxonomic scope" value="Bacteria"/>
</dbReference>
<reference evidence="6" key="1">
    <citation type="submission" date="2016-10" db="EMBL/GenBank/DDBJ databases">
        <authorList>
            <person name="Varghese N."/>
            <person name="Submissions S."/>
        </authorList>
    </citation>
    <scope>NUCLEOTIDE SEQUENCE [LARGE SCALE GENOMIC DNA]</scope>
    <source>
        <strain evidence="6">DSM 20406</strain>
    </source>
</reference>
<dbReference type="EMBL" id="FNYK01000007">
    <property type="protein sequence ID" value="SEI50828.1"/>
    <property type="molecule type" value="Genomic_DNA"/>
</dbReference>
<dbReference type="PRINTS" id="PR00107">
    <property type="entry name" value="PHOSPHOCPHPR"/>
</dbReference>
<dbReference type="OrthoDB" id="9809047at2"/>
<dbReference type="PANTHER" id="PTHR33705">
    <property type="entry name" value="PHOSPHOCARRIER PROTEIN HPR"/>
    <property type="match status" value="1"/>
</dbReference>
<dbReference type="PROSITE" id="PS51350">
    <property type="entry name" value="PTS_HPR_DOM"/>
    <property type="match status" value="1"/>
</dbReference>
<dbReference type="GO" id="GO:0009401">
    <property type="term" value="P:phosphoenolpyruvate-dependent sugar phosphotransferase system"/>
    <property type="evidence" value="ECO:0007669"/>
    <property type="project" value="UniProtKB-KW"/>
</dbReference>
<evidence type="ECO:0000256" key="1">
    <source>
        <dbReference type="ARBA" id="ARBA00004496"/>
    </source>
</evidence>
<sequence>MEKYSFTVNNPNGLYATPINNIVNSVSSFTSNLSLTYGNRTVNLKSMMGVMSLGIPNKAAVEIVAEGPDEERAIKEIKRILADEEII</sequence>
<dbReference type="Pfam" id="PF00381">
    <property type="entry name" value="PTS-HPr"/>
    <property type="match status" value="1"/>
</dbReference>
<evidence type="ECO:0000313" key="6">
    <source>
        <dbReference type="Proteomes" id="UP000183028"/>
    </source>
</evidence>
<dbReference type="RefSeq" id="WP_074731328.1">
    <property type="nucleotide sequence ID" value="NZ_FNYK01000007.1"/>
</dbReference>
<evidence type="ECO:0000313" key="5">
    <source>
        <dbReference type="EMBL" id="SEI50828.1"/>
    </source>
</evidence>